<dbReference type="AlphaFoldDB" id="A0A7R8YZW3"/>
<dbReference type="OrthoDB" id="10691907at2759"/>
<dbReference type="Proteomes" id="UP000594454">
    <property type="component" value="Chromosome 6"/>
</dbReference>
<feature type="compositionally biased region" description="Basic and acidic residues" evidence="1">
    <location>
        <begin position="915"/>
        <end position="924"/>
    </location>
</feature>
<feature type="region of interest" description="Disordered" evidence="1">
    <location>
        <begin position="329"/>
        <end position="355"/>
    </location>
</feature>
<feature type="compositionally biased region" description="Basic and acidic residues" evidence="1">
    <location>
        <begin position="1207"/>
        <end position="1219"/>
    </location>
</feature>
<gene>
    <name evidence="2" type="ORF">HERILL_LOCUS14396</name>
</gene>
<accession>A0A7R8YZW3</accession>
<feature type="region of interest" description="Disordered" evidence="1">
    <location>
        <begin position="825"/>
        <end position="872"/>
    </location>
</feature>
<feature type="region of interest" description="Disordered" evidence="1">
    <location>
        <begin position="228"/>
        <end position="301"/>
    </location>
</feature>
<feature type="compositionally biased region" description="Polar residues" evidence="1">
    <location>
        <begin position="843"/>
        <end position="858"/>
    </location>
</feature>
<feature type="region of interest" description="Disordered" evidence="1">
    <location>
        <begin position="457"/>
        <end position="524"/>
    </location>
</feature>
<dbReference type="InParanoid" id="A0A7R8YZW3"/>
<feature type="compositionally biased region" description="Pro residues" evidence="1">
    <location>
        <begin position="1130"/>
        <end position="1140"/>
    </location>
</feature>
<feature type="compositionally biased region" description="Basic and acidic residues" evidence="1">
    <location>
        <begin position="335"/>
        <end position="355"/>
    </location>
</feature>
<feature type="region of interest" description="Disordered" evidence="1">
    <location>
        <begin position="915"/>
        <end position="935"/>
    </location>
</feature>
<evidence type="ECO:0000313" key="2">
    <source>
        <dbReference type="EMBL" id="CAD7092004.1"/>
    </source>
</evidence>
<feature type="region of interest" description="Disordered" evidence="1">
    <location>
        <begin position="405"/>
        <end position="444"/>
    </location>
</feature>
<feature type="region of interest" description="Disordered" evidence="1">
    <location>
        <begin position="645"/>
        <end position="678"/>
    </location>
</feature>
<feature type="compositionally biased region" description="Polar residues" evidence="1">
    <location>
        <begin position="502"/>
        <end position="512"/>
    </location>
</feature>
<feature type="compositionally biased region" description="Polar residues" evidence="1">
    <location>
        <begin position="926"/>
        <end position="935"/>
    </location>
</feature>
<feature type="compositionally biased region" description="Basic and acidic residues" evidence="1">
    <location>
        <begin position="240"/>
        <end position="250"/>
    </location>
</feature>
<feature type="region of interest" description="Disordered" evidence="1">
    <location>
        <begin position="1060"/>
        <end position="1148"/>
    </location>
</feature>
<feature type="compositionally biased region" description="Polar residues" evidence="1">
    <location>
        <begin position="262"/>
        <end position="276"/>
    </location>
</feature>
<feature type="region of interest" description="Disordered" evidence="1">
    <location>
        <begin position="77"/>
        <end position="101"/>
    </location>
</feature>
<dbReference type="EMBL" id="LR899014">
    <property type="protein sequence ID" value="CAD7092004.1"/>
    <property type="molecule type" value="Genomic_DNA"/>
</dbReference>
<feature type="compositionally biased region" description="Basic and acidic residues" evidence="1">
    <location>
        <begin position="429"/>
        <end position="441"/>
    </location>
</feature>
<reference evidence="2 3" key="1">
    <citation type="submission" date="2020-11" db="EMBL/GenBank/DDBJ databases">
        <authorList>
            <person name="Wallbank WR R."/>
            <person name="Pardo Diaz C."/>
            <person name="Kozak K."/>
            <person name="Martin S."/>
            <person name="Jiggins C."/>
            <person name="Moest M."/>
            <person name="Warren A I."/>
            <person name="Generalovic N T."/>
            <person name="Byers J.R.P. K."/>
            <person name="Montejo-Kovacevich G."/>
            <person name="Yen C E."/>
        </authorList>
    </citation>
    <scope>NUCLEOTIDE SEQUENCE [LARGE SCALE GENOMIC DNA]</scope>
</reference>
<feature type="compositionally biased region" description="Polar residues" evidence="1">
    <location>
        <begin position="1221"/>
        <end position="1233"/>
    </location>
</feature>
<proteinExistence type="predicted"/>
<name>A0A7R8YZW3_HERIL</name>
<feature type="compositionally biased region" description="Basic residues" evidence="1">
    <location>
        <begin position="1187"/>
        <end position="1196"/>
    </location>
</feature>
<feature type="compositionally biased region" description="Basic residues" evidence="1">
    <location>
        <begin position="647"/>
        <end position="664"/>
    </location>
</feature>
<protein>
    <submittedName>
        <fullName evidence="2">Uncharacterized protein</fullName>
    </submittedName>
</protein>
<feature type="compositionally biased region" description="Polar residues" evidence="1">
    <location>
        <begin position="84"/>
        <end position="93"/>
    </location>
</feature>
<feature type="compositionally biased region" description="Polar residues" evidence="1">
    <location>
        <begin position="1246"/>
        <end position="1256"/>
    </location>
</feature>
<feature type="compositionally biased region" description="Polar residues" evidence="1">
    <location>
        <begin position="1095"/>
        <end position="1105"/>
    </location>
</feature>
<feature type="region of interest" description="Disordered" evidence="1">
    <location>
        <begin position="1161"/>
        <end position="1262"/>
    </location>
</feature>
<evidence type="ECO:0000256" key="1">
    <source>
        <dbReference type="SAM" id="MobiDB-lite"/>
    </source>
</evidence>
<feature type="compositionally biased region" description="Basic residues" evidence="1">
    <location>
        <begin position="458"/>
        <end position="470"/>
    </location>
</feature>
<feature type="compositionally biased region" description="Basic and acidic residues" evidence="1">
    <location>
        <begin position="1177"/>
        <end position="1186"/>
    </location>
</feature>
<feature type="compositionally biased region" description="Basic and acidic residues" evidence="1">
    <location>
        <begin position="475"/>
        <end position="492"/>
    </location>
</feature>
<evidence type="ECO:0000313" key="3">
    <source>
        <dbReference type="Proteomes" id="UP000594454"/>
    </source>
</evidence>
<feature type="region of interest" description="Disordered" evidence="1">
    <location>
        <begin position="762"/>
        <end position="785"/>
    </location>
</feature>
<keyword evidence="3" id="KW-1185">Reference proteome</keyword>
<sequence>MSTSSCSAGSKNETDFQKKLLELARLTENLLNQMENGEFRCRRQLEEIDRIRGGDSRKFHSWDSTLNTMEHRKKPEKTTRCCLSKQQGSSSSPRYEPCRSPFPQVTAKRSQAGANNDFESSLYCPPKSGAEESEYVGCCSKKKKSGQLPVVPMVRHYPSGSSNKGSLCSDKECTCKKNVQRAHDELTLVSLTQSQEMSREFVEICPDKITAAQEKVIVVHSFEAANTTKERHGGAPHASRSCEREREKSRCPPYGDCRNRPPGSSGQQRESQGRTSEMQRKKNESSSKGIKPVESLTSSKSRIMQLERLKNKSHQHPTADEVAIYWPPPVSTAEGRSEQKREDIKHSHREYAERPKDWKDTRNWEEPVRLSKHREKYDYYKEKLGRSCHCPSPSDFDRYARQIQPASSREYVPGDEQAYRKLPQKKPVKSSERDRPLEGRESPISISCYSDEFEPYPRAHRKRSTSKKRPYQGSEYDKNFRDLQDRCSRDYPRPSQKKQKGEIQSSRNYRNIESSEESQDLHEVPAVLSNPDSICTLCHGIRYRDNNRVGRKRPQETCPDADFRTSKGVPRKVYQERSTERKIKKKFSPPQESEETESADDFRQIQDVGTPQDTVELYRGGKVRPRSEKRCCKCGVAKPFEEFEPVKKHRDHRRAKKSVSRKAPRIPPNQCPSQPQAKNRQSWGIECGSNFEGVPICCKCGLLKPIKASEPTQKIKQIKPKTFEAVELPEAIISEDDNYLINQYEAQCKCYCGERGQTLTRKHQASAKSPKLHDPTNTKRPYRASSCPSDIPICCKNPGKKSMPSKRTTSRKYREIDCQYFKPDAPASCSDSKIDRGSKKSRSQSAHTSKNQTKYAESSSKRRPKDNNHSDREELICECKDEIIPKVVKPEIEKKKPTSDTEVCYCGKNFCRMEPGRKSRDRKSSSHTAGSKQIGTQQIVGSVAFSESKTFAESQTFARSQGVAISQAFVGSQTFTASLQVPGRHSVAGSQQRRSASLAGTQLVDTSLSASKPPALPAIEPPRIDQHSEFSQADGSQQIDEMLQRSQEATAELDSTYSSCTSQLSGSYQTTQDQSACSSTKPQEPSLRDSGAYSPRSSGKNQVSRLSDKSYKSQYLSRLSEKSEDILQDSPPPVIAPPPSKNRESARSSADQASRVCCKCGKETCPNAPEKICGKNSPDETENRCKCEKRKARKSAGKSESYSCMSSDKKPEQRPERRRTSTVSQWTDPNQVQKLLAPIPPRRSTSESGSIKSMSLTKDPDE</sequence>
<organism evidence="2 3">
    <name type="scientific">Hermetia illucens</name>
    <name type="common">Black soldier fly</name>
    <dbReference type="NCBI Taxonomy" id="343691"/>
    <lineage>
        <taxon>Eukaryota</taxon>
        <taxon>Metazoa</taxon>
        <taxon>Ecdysozoa</taxon>
        <taxon>Arthropoda</taxon>
        <taxon>Hexapoda</taxon>
        <taxon>Insecta</taxon>
        <taxon>Pterygota</taxon>
        <taxon>Neoptera</taxon>
        <taxon>Endopterygota</taxon>
        <taxon>Diptera</taxon>
        <taxon>Brachycera</taxon>
        <taxon>Stratiomyomorpha</taxon>
        <taxon>Stratiomyidae</taxon>
        <taxon>Hermetiinae</taxon>
        <taxon>Hermetia</taxon>
    </lineage>
</organism>
<feature type="region of interest" description="Disordered" evidence="1">
    <location>
        <begin position="576"/>
        <end position="605"/>
    </location>
</feature>
<feature type="compositionally biased region" description="Polar residues" evidence="1">
    <location>
        <begin position="1060"/>
        <end position="1083"/>
    </location>
</feature>